<organism evidence="5 6">
    <name type="scientific">Flavobacterium chungnamense</name>
    <dbReference type="NCBI Taxonomy" id="706182"/>
    <lineage>
        <taxon>Bacteria</taxon>
        <taxon>Pseudomonadati</taxon>
        <taxon>Bacteroidota</taxon>
        <taxon>Flavobacteriia</taxon>
        <taxon>Flavobacteriales</taxon>
        <taxon>Flavobacteriaceae</taxon>
        <taxon>Flavobacterium</taxon>
    </lineage>
</organism>
<name>A0ABP7UW35_9FLAO</name>
<proteinExistence type="predicted"/>
<dbReference type="Pfam" id="PF02357">
    <property type="entry name" value="NusG"/>
    <property type="match status" value="1"/>
</dbReference>
<dbReference type="InterPro" id="IPR008991">
    <property type="entry name" value="Translation_prot_SH3-like_sf"/>
</dbReference>
<evidence type="ECO:0000313" key="5">
    <source>
        <dbReference type="EMBL" id="GAA4054043.1"/>
    </source>
</evidence>
<accession>A0ABP7UW35</accession>
<reference evidence="6" key="1">
    <citation type="journal article" date="2019" name="Int. J. Syst. Evol. Microbiol.">
        <title>The Global Catalogue of Microorganisms (GCM) 10K type strain sequencing project: providing services to taxonomists for standard genome sequencing and annotation.</title>
        <authorList>
            <consortium name="The Broad Institute Genomics Platform"/>
            <consortium name="The Broad Institute Genome Sequencing Center for Infectious Disease"/>
            <person name="Wu L."/>
            <person name="Ma J."/>
        </authorList>
    </citation>
    <scope>NUCLEOTIDE SEQUENCE [LARGE SCALE GENOMIC DNA]</scope>
    <source>
        <strain evidence="6">JCM 17068</strain>
    </source>
</reference>
<evidence type="ECO:0000256" key="2">
    <source>
        <dbReference type="ARBA" id="ARBA00023015"/>
    </source>
</evidence>
<comment type="caution">
    <text evidence="5">The sequence shown here is derived from an EMBL/GenBank/DDBJ whole genome shotgun (WGS) entry which is preliminary data.</text>
</comment>
<evidence type="ECO:0000313" key="6">
    <source>
        <dbReference type="Proteomes" id="UP001500426"/>
    </source>
</evidence>
<keyword evidence="1" id="KW-0889">Transcription antitermination</keyword>
<keyword evidence="2" id="KW-0805">Transcription regulation</keyword>
<dbReference type="InterPro" id="IPR043425">
    <property type="entry name" value="NusG-like"/>
</dbReference>
<dbReference type="Proteomes" id="UP001500426">
    <property type="component" value="Unassembled WGS sequence"/>
</dbReference>
<evidence type="ECO:0000256" key="1">
    <source>
        <dbReference type="ARBA" id="ARBA00022814"/>
    </source>
</evidence>
<dbReference type="Gene3D" id="3.30.70.940">
    <property type="entry name" value="NusG, N-terminal domain"/>
    <property type="match status" value="1"/>
</dbReference>
<dbReference type="EMBL" id="BAABCS010000019">
    <property type="protein sequence ID" value="GAA4054043.1"/>
    <property type="molecule type" value="Genomic_DNA"/>
</dbReference>
<keyword evidence="3" id="KW-0804">Transcription</keyword>
<dbReference type="PANTHER" id="PTHR30265">
    <property type="entry name" value="RHO-INTERACTING TRANSCRIPTION TERMINATION FACTOR NUSG"/>
    <property type="match status" value="1"/>
</dbReference>
<gene>
    <name evidence="5" type="ORF">GCM10022388_20610</name>
</gene>
<dbReference type="RefSeq" id="WP_345094253.1">
    <property type="nucleotide sequence ID" value="NZ_BAABCS010000019.1"/>
</dbReference>
<sequence>MNWFVIYTKPQQELKVLERLQKINIEAYCPVVEEVRQWSDRKKKIIVPLIKSYVFIRVDFENRFKVFDVPGVVRYLFWMGKPAVVYDYEIIGLRESLTKSYSSLKIETIAVGSRLKINDGPFQNNEGTVVKVNAKHVTIALEQLGVLVSIIY</sequence>
<evidence type="ECO:0000256" key="3">
    <source>
        <dbReference type="ARBA" id="ARBA00023163"/>
    </source>
</evidence>
<dbReference type="InterPro" id="IPR006645">
    <property type="entry name" value="NGN-like_dom"/>
</dbReference>
<dbReference type="SUPFAM" id="SSF82679">
    <property type="entry name" value="N-utilization substance G protein NusG, N-terminal domain"/>
    <property type="match status" value="1"/>
</dbReference>
<protein>
    <submittedName>
        <fullName evidence="5">UpxY family transcription antiterminator</fullName>
    </submittedName>
</protein>
<dbReference type="PANTHER" id="PTHR30265:SF4">
    <property type="entry name" value="KOW MOTIF FAMILY PROTEIN, EXPRESSED"/>
    <property type="match status" value="1"/>
</dbReference>
<keyword evidence="6" id="KW-1185">Reference proteome</keyword>
<dbReference type="CDD" id="cd09895">
    <property type="entry name" value="NGN_SP_UpxY"/>
    <property type="match status" value="1"/>
</dbReference>
<dbReference type="NCBIfam" id="NF033644">
    <property type="entry name" value="antiterm_UpxY"/>
    <property type="match status" value="1"/>
</dbReference>
<feature type="domain" description="NusG-like N-terminal" evidence="4">
    <location>
        <begin position="1"/>
        <end position="91"/>
    </location>
</feature>
<dbReference type="InterPro" id="IPR036735">
    <property type="entry name" value="NGN_dom_sf"/>
</dbReference>
<dbReference type="SUPFAM" id="SSF50104">
    <property type="entry name" value="Translation proteins SH3-like domain"/>
    <property type="match status" value="1"/>
</dbReference>
<evidence type="ECO:0000259" key="4">
    <source>
        <dbReference type="Pfam" id="PF02357"/>
    </source>
</evidence>